<accession>A0A0V0H499</accession>
<name>A0A0V0H499_SOLCH</name>
<evidence type="ECO:0000313" key="1">
    <source>
        <dbReference type="EMBL" id="JAP15205.1"/>
    </source>
</evidence>
<dbReference type="EMBL" id="GEDG01025507">
    <property type="protein sequence ID" value="JAP15205.1"/>
    <property type="molecule type" value="Transcribed_RNA"/>
</dbReference>
<protein>
    <submittedName>
        <fullName evidence="1">Putative ovule protein</fullName>
    </submittedName>
</protein>
<sequence length="63" mass="7342">MKLFILMNDDFGSFRLSPHFSSLLNIQRYSEVSVAPSAWLQMLENCKCKSSFCWSRKPFACMI</sequence>
<proteinExistence type="predicted"/>
<organism evidence="1">
    <name type="scientific">Solanum chacoense</name>
    <name type="common">Chaco potato</name>
    <dbReference type="NCBI Taxonomy" id="4108"/>
    <lineage>
        <taxon>Eukaryota</taxon>
        <taxon>Viridiplantae</taxon>
        <taxon>Streptophyta</taxon>
        <taxon>Embryophyta</taxon>
        <taxon>Tracheophyta</taxon>
        <taxon>Spermatophyta</taxon>
        <taxon>Magnoliopsida</taxon>
        <taxon>eudicotyledons</taxon>
        <taxon>Gunneridae</taxon>
        <taxon>Pentapetalae</taxon>
        <taxon>asterids</taxon>
        <taxon>lamiids</taxon>
        <taxon>Solanales</taxon>
        <taxon>Solanaceae</taxon>
        <taxon>Solanoideae</taxon>
        <taxon>Solaneae</taxon>
        <taxon>Solanum</taxon>
    </lineage>
</organism>
<reference evidence="1" key="1">
    <citation type="submission" date="2015-12" db="EMBL/GenBank/DDBJ databases">
        <title>Gene expression during late stages of embryo sac development: a critical building block for successful pollen-pistil interactions.</title>
        <authorList>
            <person name="Liu Y."/>
            <person name="Joly V."/>
            <person name="Sabar M."/>
            <person name="Matton D.P."/>
        </authorList>
    </citation>
    <scope>NUCLEOTIDE SEQUENCE</scope>
</reference>
<dbReference type="AlphaFoldDB" id="A0A0V0H499"/>